<dbReference type="Pfam" id="PF02527">
    <property type="entry name" value="GidB"/>
    <property type="match status" value="1"/>
</dbReference>
<dbReference type="NCBIfam" id="TIGR00138">
    <property type="entry name" value="rsmG_gidB"/>
    <property type="match status" value="1"/>
</dbReference>
<comment type="catalytic activity">
    <reaction evidence="6">
        <text>guanosine(527) in 16S rRNA + S-adenosyl-L-methionine = N(7)-methylguanosine(527) in 16S rRNA + S-adenosyl-L-homocysteine</text>
        <dbReference type="Rhea" id="RHEA:42732"/>
        <dbReference type="Rhea" id="RHEA-COMP:10209"/>
        <dbReference type="Rhea" id="RHEA-COMP:10210"/>
        <dbReference type="ChEBI" id="CHEBI:57856"/>
        <dbReference type="ChEBI" id="CHEBI:59789"/>
        <dbReference type="ChEBI" id="CHEBI:74269"/>
        <dbReference type="ChEBI" id="CHEBI:74480"/>
        <dbReference type="EC" id="2.1.1.170"/>
    </reaction>
</comment>
<feature type="binding site" evidence="6">
    <location>
        <begin position="118"/>
        <end position="119"/>
    </location>
    <ligand>
        <name>S-adenosyl-L-methionine</name>
        <dbReference type="ChEBI" id="CHEBI:59789"/>
    </ligand>
</feature>
<gene>
    <name evidence="6 7" type="primary">rsmG</name>
    <name evidence="7" type="ORF">EOD42_05235</name>
</gene>
<dbReference type="PANTHER" id="PTHR31760">
    <property type="entry name" value="S-ADENOSYL-L-METHIONINE-DEPENDENT METHYLTRANSFERASES SUPERFAMILY PROTEIN"/>
    <property type="match status" value="1"/>
</dbReference>
<evidence type="ECO:0000313" key="7">
    <source>
        <dbReference type="EMBL" id="RVT99492.1"/>
    </source>
</evidence>
<sequence length="199" mass="21693">MTLPPDVDVSRETSDRIDTYLALLARWNQRINLVGPLPVSQWRARHVEDSWQLLGLLPDDELPLVDLGSGGGLPGLILAAAVTRPVHLVESDQRKSAFLREAAREMGMTHVTVHAQRIEAAALPPAGTLTARALASLKVLLPHAHRLLAPGGVAIFPKGRNAEVELTEAAPGWHMSVERFGSRTDAEATIFRIRDIHPV</sequence>
<dbReference type="EMBL" id="SACL01000001">
    <property type="protein sequence ID" value="RVT99492.1"/>
    <property type="molecule type" value="Genomic_DNA"/>
</dbReference>
<comment type="subcellular location">
    <subcellularLocation>
        <location evidence="6">Cytoplasm</location>
    </subcellularLocation>
</comment>
<dbReference type="EC" id="2.1.1.170" evidence="6"/>
<comment type="similarity">
    <text evidence="6">Belongs to the methyltransferase superfamily. RNA methyltransferase RsmG family.</text>
</comment>
<name>A0A437MPB5_9PROT</name>
<dbReference type="Proteomes" id="UP000282957">
    <property type="component" value="Unassembled WGS sequence"/>
</dbReference>
<keyword evidence="4 6" id="KW-0808">Transferase</keyword>
<keyword evidence="2 6" id="KW-0698">rRNA processing</keyword>
<feature type="binding site" evidence="6">
    <location>
        <position position="132"/>
    </location>
    <ligand>
        <name>S-adenosyl-L-methionine</name>
        <dbReference type="ChEBI" id="CHEBI:59789"/>
    </ligand>
</feature>
<dbReference type="GO" id="GO:0005829">
    <property type="term" value="C:cytosol"/>
    <property type="evidence" value="ECO:0007669"/>
    <property type="project" value="TreeGrafter"/>
</dbReference>
<keyword evidence="8" id="KW-1185">Reference proteome</keyword>
<comment type="function">
    <text evidence="6">Specifically methylates the N7 position of guanine in position 527 of 16S rRNA.</text>
</comment>
<dbReference type="Gene3D" id="3.40.50.150">
    <property type="entry name" value="Vaccinia Virus protein VP39"/>
    <property type="match status" value="1"/>
</dbReference>
<dbReference type="HAMAP" id="MF_00074">
    <property type="entry name" value="16SrRNA_methyltr_G"/>
    <property type="match status" value="1"/>
</dbReference>
<proteinExistence type="inferred from homology"/>
<dbReference type="GO" id="GO:0070043">
    <property type="term" value="F:rRNA (guanine-N7-)-methyltransferase activity"/>
    <property type="evidence" value="ECO:0007669"/>
    <property type="project" value="UniProtKB-UniRule"/>
</dbReference>
<feature type="binding site" evidence="6">
    <location>
        <position position="73"/>
    </location>
    <ligand>
        <name>S-adenosyl-L-methionine</name>
        <dbReference type="ChEBI" id="CHEBI:59789"/>
    </ligand>
</feature>
<comment type="caution">
    <text evidence="6">Lacks conserved residue(s) required for the propagation of feature annotation.</text>
</comment>
<dbReference type="InterPro" id="IPR029063">
    <property type="entry name" value="SAM-dependent_MTases_sf"/>
</dbReference>
<protein>
    <recommendedName>
        <fullName evidence="6">Ribosomal RNA small subunit methyltransferase G</fullName>
        <ecNumber evidence="6">2.1.1.170</ecNumber>
    </recommendedName>
    <alternativeName>
        <fullName evidence="6">16S rRNA 7-methylguanosine methyltransferase</fullName>
        <shortName evidence="6">16S rRNA m7G methyltransferase</shortName>
    </alternativeName>
</protein>
<dbReference type="PANTHER" id="PTHR31760:SF0">
    <property type="entry name" value="S-ADENOSYL-L-METHIONINE-DEPENDENT METHYLTRANSFERASES SUPERFAMILY PROTEIN"/>
    <property type="match status" value="1"/>
</dbReference>
<evidence type="ECO:0000256" key="5">
    <source>
        <dbReference type="ARBA" id="ARBA00022691"/>
    </source>
</evidence>
<evidence type="ECO:0000256" key="3">
    <source>
        <dbReference type="ARBA" id="ARBA00022603"/>
    </source>
</evidence>
<comment type="caution">
    <text evidence="7">The sequence shown here is derived from an EMBL/GenBank/DDBJ whole genome shotgun (WGS) entry which is preliminary data.</text>
</comment>
<dbReference type="SUPFAM" id="SSF53335">
    <property type="entry name" value="S-adenosyl-L-methionine-dependent methyltransferases"/>
    <property type="match status" value="1"/>
</dbReference>
<evidence type="ECO:0000313" key="8">
    <source>
        <dbReference type="Proteomes" id="UP000282957"/>
    </source>
</evidence>
<dbReference type="PIRSF" id="PIRSF003078">
    <property type="entry name" value="GidB"/>
    <property type="match status" value="1"/>
</dbReference>
<keyword evidence="5 6" id="KW-0949">S-adenosyl-L-methionine</keyword>
<dbReference type="RefSeq" id="WP_127786386.1">
    <property type="nucleotide sequence ID" value="NZ_SACL01000001.1"/>
</dbReference>
<keyword evidence="1 6" id="KW-0963">Cytoplasm</keyword>
<dbReference type="AlphaFoldDB" id="A0A437MPB5"/>
<accession>A0A437MPB5</accession>
<dbReference type="OrthoDB" id="9808773at2"/>
<evidence type="ECO:0000256" key="2">
    <source>
        <dbReference type="ARBA" id="ARBA00022552"/>
    </source>
</evidence>
<keyword evidence="3 6" id="KW-0489">Methyltransferase</keyword>
<evidence type="ECO:0000256" key="4">
    <source>
        <dbReference type="ARBA" id="ARBA00022679"/>
    </source>
</evidence>
<dbReference type="InterPro" id="IPR003682">
    <property type="entry name" value="rRNA_ssu_MeTfrase_G"/>
</dbReference>
<evidence type="ECO:0000256" key="1">
    <source>
        <dbReference type="ARBA" id="ARBA00022490"/>
    </source>
</evidence>
<organism evidence="7 8">
    <name type="scientific">Rhodovarius crocodyli</name>
    <dbReference type="NCBI Taxonomy" id="1979269"/>
    <lineage>
        <taxon>Bacteria</taxon>
        <taxon>Pseudomonadati</taxon>
        <taxon>Pseudomonadota</taxon>
        <taxon>Alphaproteobacteria</taxon>
        <taxon>Acetobacterales</taxon>
        <taxon>Roseomonadaceae</taxon>
        <taxon>Rhodovarius</taxon>
    </lineage>
</organism>
<feature type="binding site" evidence="6">
    <location>
        <position position="68"/>
    </location>
    <ligand>
        <name>S-adenosyl-L-methionine</name>
        <dbReference type="ChEBI" id="CHEBI:59789"/>
    </ligand>
</feature>
<reference evidence="7 8" key="1">
    <citation type="submission" date="2019-01" db="EMBL/GenBank/DDBJ databases">
        <authorList>
            <person name="Chen W.-M."/>
        </authorList>
    </citation>
    <scope>NUCLEOTIDE SEQUENCE [LARGE SCALE GENOMIC DNA]</scope>
    <source>
        <strain evidence="7 8">CCP-6</strain>
    </source>
</reference>
<evidence type="ECO:0000256" key="6">
    <source>
        <dbReference type="HAMAP-Rule" id="MF_00074"/>
    </source>
</evidence>